<dbReference type="CDD" id="cd02857">
    <property type="entry name" value="E_set_CDase_PDE_N"/>
    <property type="match status" value="1"/>
</dbReference>
<evidence type="ECO:0000313" key="4">
    <source>
        <dbReference type="Proteomes" id="UP000677305"/>
    </source>
</evidence>
<dbReference type="EMBL" id="CP058561">
    <property type="protein sequence ID" value="QUH29655.1"/>
    <property type="molecule type" value="Genomic_DNA"/>
</dbReference>
<keyword evidence="1" id="KW-0732">Signal</keyword>
<dbReference type="RefSeq" id="WP_113673240.1">
    <property type="nucleotide sequence ID" value="NZ_CP058561.1"/>
</dbReference>
<dbReference type="GO" id="GO:0005975">
    <property type="term" value="P:carbohydrate metabolic process"/>
    <property type="evidence" value="ECO:0007669"/>
    <property type="project" value="InterPro"/>
</dbReference>
<feature type="signal peptide" evidence="1">
    <location>
        <begin position="1"/>
        <end position="24"/>
    </location>
</feature>
<keyword evidence="4" id="KW-1185">Reference proteome</keyword>
<sequence>MKKVSSIMFLTVMLLVSGSLSANAFAAAPAQKVTCKVVYNSWYEPSLYTEAVILHYGVNGWNDIKDVPMTCKYGYDENHNFKVWYEADVEVNENDTIDYCFHILYNRGGAEGFWENNDGNDFHMVAK</sequence>
<dbReference type="SMART" id="SM01066">
    <property type="entry name" value="CBM_25"/>
    <property type="match status" value="1"/>
</dbReference>
<evidence type="ECO:0000259" key="2">
    <source>
        <dbReference type="SMART" id="SM01066"/>
    </source>
</evidence>
<dbReference type="Gene3D" id="2.60.40.10">
    <property type="entry name" value="Immunoglobulins"/>
    <property type="match status" value="1"/>
</dbReference>
<feature type="domain" description="Carbohydrate binding module family 25" evidence="2">
    <location>
        <begin position="32"/>
        <end position="127"/>
    </location>
</feature>
<dbReference type="InterPro" id="IPR004185">
    <property type="entry name" value="Glyco_hydro_13_lg-like_dom"/>
</dbReference>
<name>A0A8J8MBH1_9FIRM</name>
<organism evidence="3 4">
    <name type="scientific">Vallitalea guaymasensis</name>
    <dbReference type="NCBI Taxonomy" id="1185412"/>
    <lineage>
        <taxon>Bacteria</taxon>
        <taxon>Bacillati</taxon>
        <taxon>Bacillota</taxon>
        <taxon>Clostridia</taxon>
        <taxon>Lachnospirales</taxon>
        <taxon>Vallitaleaceae</taxon>
        <taxon>Vallitalea</taxon>
    </lineage>
</organism>
<dbReference type="Pfam" id="PF16760">
    <property type="entry name" value="CBM53"/>
    <property type="match status" value="1"/>
</dbReference>
<reference evidence="3 4" key="1">
    <citation type="submission" date="2020-07" db="EMBL/GenBank/DDBJ databases">
        <title>Vallitalea guaymasensis genome.</title>
        <authorList>
            <person name="Postec A."/>
        </authorList>
    </citation>
    <scope>NUCLEOTIDE SEQUENCE [LARGE SCALE GENOMIC DNA]</scope>
    <source>
        <strain evidence="3 4">Ra1766G1</strain>
    </source>
</reference>
<proteinExistence type="predicted"/>
<dbReference type="AlphaFoldDB" id="A0A8J8MBH1"/>
<dbReference type="KEGG" id="vgu:HYG85_12355"/>
<feature type="chain" id="PRO_5039042841" description="Carbohydrate binding module family 25 domain-containing protein" evidence="1">
    <location>
        <begin position="25"/>
        <end position="127"/>
    </location>
</feature>
<dbReference type="GO" id="GO:0004553">
    <property type="term" value="F:hydrolase activity, hydrolyzing O-glycosyl compounds"/>
    <property type="evidence" value="ECO:0007669"/>
    <property type="project" value="InterPro"/>
</dbReference>
<evidence type="ECO:0000256" key="1">
    <source>
        <dbReference type="SAM" id="SignalP"/>
    </source>
</evidence>
<gene>
    <name evidence="3" type="ORF">HYG85_12355</name>
</gene>
<dbReference type="InterPro" id="IPR005085">
    <property type="entry name" value="CBM25"/>
</dbReference>
<dbReference type="Proteomes" id="UP000677305">
    <property type="component" value="Chromosome"/>
</dbReference>
<protein>
    <recommendedName>
        <fullName evidence="2">Carbohydrate binding module family 25 domain-containing protein</fullName>
    </recommendedName>
</protein>
<dbReference type="GO" id="GO:2001070">
    <property type="term" value="F:starch binding"/>
    <property type="evidence" value="ECO:0007669"/>
    <property type="project" value="InterPro"/>
</dbReference>
<dbReference type="OrthoDB" id="1683298at2"/>
<dbReference type="InterPro" id="IPR013783">
    <property type="entry name" value="Ig-like_fold"/>
</dbReference>
<accession>A0A8J8MBH1</accession>
<evidence type="ECO:0000313" key="3">
    <source>
        <dbReference type="EMBL" id="QUH29655.1"/>
    </source>
</evidence>